<dbReference type="RefSeq" id="WP_223989419.1">
    <property type="nucleotide sequence ID" value="NZ_CAJZAG010000005.1"/>
</dbReference>
<keyword evidence="3" id="KW-1185">Reference proteome</keyword>
<dbReference type="EMBL" id="CAJZAG010000005">
    <property type="protein sequence ID" value="CAG9173794.1"/>
    <property type="molecule type" value="Genomic_DNA"/>
</dbReference>
<protein>
    <recommendedName>
        <fullName evidence="4">Lipoprotein</fullName>
    </recommendedName>
</protein>
<gene>
    <name evidence="2" type="ORF">LMG32289_02965</name>
</gene>
<evidence type="ECO:0008006" key="4">
    <source>
        <dbReference type="Google" id="ProtNLM"/>
    </source>
</evidence>
<dbReference type="Proteomes" id="UP000706525">
    <property type="component" value="Unassembled WGS sequence"/>
</dbReference>
<sequence>MKLRTELVALLACTLALSACVTKYPEPQSGDRARLRMARTGPSESTEFSVYPASNVQSCYRQEVGQGDQRLALLDNPLVHYDTNLGIPGRDASGKSRSTEAYIRAGEPFLLSTFIMAMTTSTMYRCSIGALWTPIPGADYEATVDWTYHACKLVVTKIEPGSDNAPAKLPVDARYIRPCKDPAK</sequence>
<feature type="chain" id="PRO_5045625640" description="Lipoprotein" evidence="1">
    <location>
        <begin position="19"/>
        <end position="184"/>
    </location>
</feature>
<evidence type="ECO:0000313" key="2">
    <source>
        <dbReference type="EMBL" id="CAG9173794.1"/>
    </source>
</evidence>
<proteinExistence type="predicted"/>
<evidence type="ECO:0000256" key="1">
    <source>
        <dbReference type="SAM" id="SignalP"/>
    </source>
</evidence>
<feature type="signal peptide" evidence="1">
    <location>
        <begin position="1"/>
        <end position="18"/>
    </location>
</feature>
<dbReference type="PROSITE" id="PS51257">
    <property type="entry name" value="PROKAR_LIPOPROTEIN"/>
    <property type="match status" value="1"/>
</dbReference>
<accession>A0ABM8X1P6</accession>
<keyword evidence="1" id="KW-0732">Signal</keyword>
<name>A0ABM8X1P6_9BURK</name>
<reference evidence="2 3" key="1">
    <citation type="submission" date="2021-08" db="EMBL/GenBank/DDBJ databases">
        <authorList>
            <person name="Peeters C."/>
        </authorList>
    </citation>
    <scope>NUCLEOTIDE SEQUENCE [LARGE SCALE GENOMIC DNA]</scope>
    <source>
        <strain evidence="2 3">LMG 32289</strain>
    </source>
</reference>
<organism evidence="2 3">
    <name type="scientific">Cupriavidus pampae</name>
    <dbReference type="NCBI Taxonomy" id="659251"/>
    <lineage>
        <taxon>Bacteria</taxon>
        <taxon>Pseudomonadati</taxon>
        <taxon>Pseudomonadota</taxon>
        <taxon>Betaproteobacteria</taxon>
        <taxon>Burkholderiales</taxon>
        <taxon>Burkholderiaceae</taxon>
        <taxon>Cupriavidus</taxon>
    </lineage>
</organism>
<comment type="caution">
    <text evidence="2">The sequence shown here is derived from an EMBL/GenBank/DDBJ whole genome shotgun (WGS) entry which is preliminary data.</text>
</comment>
<evidence type="ECO:0000313" key="3">
    <source>
        <dbReference type="Proteomes" id="UP000706525"/>
    </source>
</evidence>